<dbReference type="InterPro" id="IPR003819">
    <property type="entry name" value="TauD/TfdA-like"/>
</dbReference>
<comment type="cofactor">
    <cofactor evidence="1">
        <name>Fe(2+)</name>
        <dbReference type="ChEBI" id="CHEBI:29033"/>
    </cofactor>
</comment>
<dbReference type="SMART" id="SM00980">
    <property type="entry name" value="THAP"/>
    <property type="match status" value="1"/>
</dbReference>
<keyword evidence="12" id="KW-0560">Oxidoreductase</keyword>
<evidence type="ECO:0000256" key="20">
    <source>
        <dbReference type="PROSITE-ProRule" id="PRU00309"/>
    </source>
</evidence>
<comment type="function">
    <text evidence="18">Converts trimethyllysine (TML) into hydroxytrimethyllysine (HTML).</text>
</comment>
<dbReference type="EC" id="1.14.11.8" evidence="5"/>
<dbReference type="GO" id="GO:0003677">
    <property type="term" value="F:DNA binding"/>
    <property type="evidence" value="ECO:0007669"/>
    <property type="project" value="UniProtKB-UniRule"/>
</dbReference>
<dbReference type="Pfam" id="PF02668">
    <property type="entry name" value="TauD"/>
    <property type="match status" value="1"/>
</dbReference>
<dbReference type="InterPro" id="IPR010376">
    <property type="entry name" value="GBBH-like_N"/>
</dbReference>
<dbReference type="CTD" id="42421"/>
<keyword evidence="14 20" id="KW-0238">DNA-binding</keyword>
<dbReference type="SUPFAM" id="SSF51197">
    <property type="entry name" value="Clavaminate synthase-like"/>
    <property type="match status" value="1"/>
</dbReference>
<evidence type="ECO:0000256" key="1">
    <source>
        <dbReference type="ARBA" id="ARBA00001954"/>
    </source>
</evidence>
<keyword evidence="8 20" id="KW-0863">Zinc-finger</keyword>
<evidence type="ECO:0000256" key="11">
    <source>
        <dbReference type="ARBA" id="ARBA00022964"/>
    </source>
</evidence>
<dbReference type="InterPro" id="IPR042098">
    <property type="entry name" value="TauD-like_sf"/>
</dbReference>
<feature type="region of interest" description="Disordered" evidence="21">
    <location>
        <begin position="259"/>
        <end position="294"/>
    </location>
</feature>
<protein>
    <recommendedName>
        <fullName evidence="6">Trimethyllysine dioxygenase, mitochondrial</fullName>
        <ecNumber evidence="5">1.14.11.8</ecNumber>
    </recommendedName>
    <alternativeName>
        <fullName evidence="16">Epsilon-trimethyllysine 2-oxoglutarate dioxygenase</fullName>
    </alternativeName>
    <alternativeName>
        <fullName evidence="15">TML hydroxylase</fullName>
    </alternativeName>
    <alternativeName>
        <fullName evidence="17">TML-alpha-ketoglutarate dioxygenase</fullName>
    </alternativeName>
</protein>
<dbReference type="EMBL" id="CH477607">
    <property type="protein sequence ID" value="EAT38365.1"/>
    <property type="molecule type" value="Genomic_DNA"/>
</dbReference>
<proteinExistence type="inferred from homology"/>
<evidence type="ECO:0000256" key="21">
    <source>
        <dbReference type="SAM" id="MobiDB-lite"/>
    </source>
</evidence>
<reference evidence="23" key="1">
    <citation type="submission" date="2005-10" db="EMBL/GenBank/DDBJ databases">
        <authorList>
            <person name="Loftus B.J."/>
            <person name="Nene V.M."/>
            <person name="Hannick L.I."/>
            <person name="Bidwell S."/>
            <person name="Haas B."/>
            <person name="Amedeo P."/>
            <person name="Orvis J."/>
            <person name="Wortman J.R."/>
            <person name="White O.R."/>
            <person name="Salzberg S."/>
            <person name="Shumway M."/>
            <person name="Koo H."/>
            <person name="Zhao Y."/>
            <person name="Holmes M."/>
            <person name="Miller J."/>
            <person name="Schatz M."/>
            <person name="Pop M."/>
            <person name="Pai G."/>
            <person name="Utterback T."/>
            <person name="Rogers Y.-H."/>
            <person name="Kravitz S."/>
            <person name="Fraser C.M."/>
        </authorList>
    </citation>
    <scope>NUCLEOTIDE SEQUENCE</scope>
    <source>
        <strain evidence="23">Liverpool</strain>
    </source>
</reference>
<dbReference type="GO" id="GO:0005506">
    <property type="term" value="F:iron ion binding"/>
    <property type="evidence" value="ECO:0007669"/>
    <property type="project" value="InterPro"/>
</dbReference>
<dbReference type="Gene3D" id="3.30.2020.30">
    <property type="match status" value="1"/>
</dbReference>
<feature type="compositionally biased region" description="Basic and acidic residues" evidence="21">
    <location>
        <begin position="270"/>
        <end position="293"/>
    </location>
</feature>
<evidence type="ECO:0000256" key="2">
    <source>
        <dbReference type="ARBA" id="ARBA00001961"/>
    </source>
</evidence>
<comment type="cofactor">
    <cofactor evidence="2">
        <name>L-ascorbate</name>
        <dbReference type="ChEBI" id="CHEBI:38290"/>
    </cofactor>
</comment>
<comment type="pathway">
    <text evidence="3">Amine and polyamine biosynthesis; carnitine biosynthesis.</text>
</comment>
<dbReference type="OMA" id="RMAYRGK"/>
<dbReference type="PANTHER" id="PTHR10696:SF51">
    <property type="entry name" value="TRIMETHYLLYSINE DIOXYGENASE, MITOCHONDRIAL"/>
    <property type="match status" value="1"/>
</dbReference>
<dbReference type="CDD" id="cd00250">
    <property type="entry name" value="CAS_like"/>
    <property type="match status" value="1"/>
</dbReference>
<dbReference type="InterPro" id="IPR012776">
    <property type="entry name" value="Trimethyllysine_dOase"/>
</dbReference>
<evidence type="ECO:0000313" key="23">
    <source>
        <dbReference type="EMBL" id="EAT38365.1"/>
    </source>
</evidence>
<dbReference type="FunFam" id="3.60.130.10:FF:000020">
    <property type="entry name" value="GG15479"/>
    <property type="match status" value="1"/>
</dbReference>
<evidence type="ECO:0000256" key="7">
    <source>
        <dbReference type="ARBA" id="ARBA00022723"/>
    </source>
</evidence>
<dbReference type="GO" id="GO:0045329">
    <property type="term" value="P:carnitine biosynthetic process"/>
    <property type="evidence" value="ECO:0007669"/>
    <property type="project" value="UniProtKB-UniPathway"/>
</dbReference>
<dbReference type="InterPro" id="IPR038441">
    <property type="entry name" value="THAP_Znf_sf"/>
</dbReference>
<dbReference type="InterPro" id="IPR006612">
    <property type="entry name" value="THAP_Znf"/>
</dbReference>
<dbReference type="Pfam" id="PF06155">
    <property type="entry name" value="GBBH-like_N"/>
    <property type="match status" value="1"/>
</dbReference>
<evidence type="ECO:0000256" key="13">
    <source>
        <dbReference type="ARBA" id="ARBA00023004"/>
    </source>
</evidence>
<dbReference type="Pfam" id="PF05485">
    <property type="entry name" value="THAP"/>
    <property type="match status" value="1"/>
</dbReference>
<dbReference type="AlphaFoldDB" id="A0A1S4FNL6"/>
<keyword evidence="13" id="KW-0408">Iron</keyword>
<dbReference type="InterPro" id="IPR050411">
    <property type="entry name" value="AlphaKG_dependent_hydroxylases"/>
</dbReference>
<dbReference type="Gene3D" id="3.60.130.10">
    <property type="entry name" value="Clavaminate synthase-like"/>
    <property type="match status" value="1"/>
</dbReference>
<reference evidence="23" key="3">
    <citation type="submission" date="2012-09" db="EMBL/GenBank/DDBJ databases">
        <authorList>
            <consortium name="VectorBase"/>
        </authorList>
    </citation>
    <scope>NUCLEOTIDE SEQUENCE</scope>
    <source>
        <strain evidence="23">Liverpool</strain>
    </source>
</reference>
<name>A0A1S4FNL6_AEDAE</name>
<evidence type="ECO:0000256" key="18">
    <source>
        <dbReference type="ARBA" id="ARBA00046008"/>
    </source>
</evidence>
<dbReference type="Proteomes" id="UP000682892">
    <property type="component" value="Unassembled WGS sequence"/>
</dbReference>
<dbReference type="GO" id="GO:0008270">
    <property type="term" value="F:zinc ion binding"/>
    <property type="evidence" value="ECO:0007669"/>
    <property type="project" value="UniProtKB-KW"/>
</dbReference>
<evidence type="ECO:0000256" key="15">
    <source>
        <dbReference type="ARBA" id="ARBA00030363"/>
    </source>
</evidence>
<evidence type="ECO:0000256" key="5">
    <source>
        <dbReference type="ARBA" id="ARBA00012267"/>
    </source>
</evidence>
<evidence type="ECO:0000256" key="12">
    <source>
        <dbReference type="ARBA" id="ARBA00023002"/>
    </source>
</evidence>
<evidence type="ECO:0000256" key="17">
    <source>
        <dbReference type="ARBA" id="ARBA00032283"/>
    </source>
</evidence>
<keyword evidence="9" id="KW-0862">Zinc</keyword>
<gene>
    <name evidence="23" type="ORF">AaeL_AAEL009731</name>
</gene>
<keyword evidence="10" id="KW-0124">Carnitine biosynthesis</keyword>
<dbReference type="PROSITE" id="PS50950">
    <property type="entry name" value="ZF_THAP"/>
    <property type="match status" value="1"/>
</dbReference>
<dbReference type="NCBIfam" id="TIGR02410">
    <property type="entry name" value="carnitine_TMLD"/>
    <property type="match status" value="1"/>
</dbReference>
<dbReference type="HOGENOM" id="CLU_387435_0_0_1"/>
<dbReference type="UniPathway" id="UPA00118"/>
<keyword evidence="7" id="KW-0479">Metal-binding</keyword>
<evidence type="ECO:0000259" key="22">
    <source>
        <dbReference type="PROSITE" id="PS50950"/>
    </source>
</evidence>
<feature type="domain" description="THAP-type" evidence="22">
    <location>
        <begin position="1"/>
        <end position="83"/>
    </location>
</feature>
<comment type="similarity">
    <text evidence="4">Belongs to the gamma-BBH/TMLD family.</text>
</comment>
<accession>A0A1S4FNL6</accession>
<evidence type="ECO:0000256" key="19">
    <source>
        <dbReference type="ARBA" id="ARBA00049334"/>
    </source>
</evidence>
<dbReference type="FunFam" id="3.30.2020.30:FF:000002">
    <property type="entry name" value="Putative gamma-butyrobetaine dioxygenase"/>
    <property type="match status" value="1"/>
</dbReference>
<dbReference type="GO" id="GO:0050353">
    <property type="term" value="F:trimethyllysine dioxygenase activity"/>
    <property type="evidence" value="ECO:0007669"/>
    <property type="project" value="UniProtKB-EC"/>
</dbReference>
<dbReference type="OrthoDB" id="408743at2759"/>
<evidence type="ECO:0000256" key="8">
    <source>
        <dbReference type="ARBA" id="ARBA00022771"/>
    </source>
</evidence>
<sequence>MAKPRPCIVPCCQGEKFELVHKFPSDRERAELWKTILNVPELGPLDVDTIRGRHFVCSRHFRDSDYKNKISRSLNVTANPSLNLRGLCDPEGLNRTIPPMGRPLVGDSGSNVVTLSLEVQSFPTDGVGVGESDEKNMLSFTGDPLEETVPVQVDHHVEEQNPATVRVPNSMVLSAGQKRIFEASTMAGSTPAKIFRFRKKMNIVKVEGGISDPEKVQSVQNDPLILKRVKVLSPQKTIMKIRPIGERKIETISVETQTDIEEAPNGSASKDLEAVEAEDRSCEEPPQENEKPVTSRVLALLECTPENLEKLKKKMSGGAVLFDENLFKEEEEDEAESAMQKPAFDERLFLTLKRAESDEPIRVSYIWLRDHCRCNECYNHETFQRSLSILDVPEDVSPSSYEIRDGALNVLWKDNHASSYDLDFIFSAQFQLYKESLVQEHSQPALWDRELMGFCPEYCRVSLNELLCDDEIVKKLVHSLYMYGVAFIEKVPANPQSTEMAVRRIFPIHKTLFGEMWTFSDSMDHSDTAYTKNYLGPHTDNTYFSDASGLQVLHCIQFKGSGGQTILIDGFKAAEQLRLKKPEVFERLCNYPVTGEYLEEGKHHTYCAPIIKRNIITGEVEQLRFNIYDRAILKTIPQEQVPQFYADFKELGAEINEESMAWTFQLTPGTVMIFDNWRVLHGRMAYNGKRVMSGCYVARTDYQSVARTLGIIS</sequence>
<evidence type="ECO:0000256" key="4">
    <source>
        <dbReference type="ARBA" id="ARBA00008654"/>
    </source>
</evidence>
<reference evidence="23" key="2">
    <citation type="journal article" date="2007" name="Science">
        <title>Genome sequence of Aedes aegypti, a major arbovirus vector.</title>
        <authorList>
            <person name="Nene V."/>
            <person name="Wortman J.R."/>
            <person name="Lawson D."/>
            <person name="Haas B."/>
            <person name="Kodira C."/>
            <person name="Tu Z.J."/>
            <person name="Loftus B."/>
            <person name="Xi Z."/>
            <person name="Megy K."/>
            <person name="Grabherr M."/>
            <person name="Ren Q."/>
            <person name="Zdobnov E.M."/>
            <person name="Lobo N.F."/>
            <person name="Campbell K.S."/>
            <person name="Brown S.E."/>
            <person name="Bonaldo M.F."/>
            <person name="Zhu J."/>
            <person name="Sinkins S.P."/>
            <person name="Hogenkamp D.G."/>
            <person name="Amedeo P."/>
            <person name="Arensburger P."/>
            <person name="Atkinson P.W."/>
            <person name="Bidwell S."/>
            <person name="Biedler J."/>
            <person name="Birney E."/>
            <person name="Bruggner R.V."/>
            <person name="Costas J."/>
            <person name="Coy M.R."/>
            <person name="Crabtree J."/>
            <person name="Crawford M."/>
            <person name="Debruyn B."/>
            <person name="Decaprio D."/>
            <person name="Eiglmeier K."/>
            <person name="Eisenstadt E."/>
            <person name="El-Dorry H."/>
            <person name="Gelbart W.M."/>
            <person name="Gomes S.L."/>
            <person name="Hammond M."/>
            <person name="Hannick L.I."/>
            <person name="Hogan J.R."/>
            <person name="Holmes M.H."/>
            <person name="Jaffe D."/>
            <person name="Johnston J.S."/>
            <person name="Kennedy R.C."/>
            <person name="Koo H."/>
            <person name="Kravitz S."/>
            <person name="Kriventseva E.V."/>
            <person name="Kulp D."/>
            <person name="Labutti K."/>
            <person name="Lee E."/>
            <person name="Li S."/>
            <person name="Lovin D.D."/>
            <person name="Mao C."/>
            <person name="Mauceli E."/>
            <person name="Menck C.F."/>
            <person name="Miller J.R."/>
            <person name="Montgomery P."/>
            <person name="Mori A."/>
            <person name="Nascimento A.L."/>
            <person name="Naveira H.F."/>
            <person name="Nusbaum C."/>
            <person name="O'leary S."/>
            <person name="Orvis J."/>
            <person name="Pertea M."/>
            <person name="Quesneville H."/>
            <person name="Reidenbach K.R."/>
            <person name="Rogers Y.H."/>
            <person name="Roth C.W."/>
            <person name="Schneider J.R."/>
            <person name="Schatz M."/>
            <person name="Shumway M."/>
            <person name="Stanke M."/>
            <person name="Stinson E.O."/>
            <person name="Tubio J.M."/>
            <person name="Vanzee J.P."/>
            <person name="Verjovski-Almeida S."/>
            <person name="Werner D."/>
            <person name="White O."/>
            <person name="Wyder S."/>
            <person name="Zeng Q."/>
            <person name="Zhao Q."/>
            <person name="Zhao Y."/>
            <person name="Hill C.A."/>
            <person name="Raikhel A.S."/>
            <person name="Soares M.B."/>
            <person name="Knudson D.L."/>
            <person name="Lee N.H."/>
            <person name="Galagan J."/>
            <person name="Salzberg S.L."/>
            <person name="Paulsen I.T."/>
            <person name="Dimopoulos G."/>
            <person name="Collins F.H."/>
            <person name="Birren B."/>
            <person name="Fraser-Liggett C.M."/>
            <person name="Severson D.W."/>
        </authorList>
    </citation>
    <scope>NUCLEOTIDE SEQUENCE [LARGE SCALE GENOMIC DNA]</scope>
    <source>
        <strain evidence="23">Liverpool</strain>
    </source>
</reference>
<comment type="catalytic activity">
    <reaction evidence="19">
        <text>N(6),N(6),N(6)-trimethyl-L-lysine + 2-oxoglutarate + O2 = (3S)-3-hydroxy-N(6),N(6),N(6)-trimethyl-L-lysine + succinate + CO2</text>
        <dbReference type="Rhea" id="RHEA:14181"/>
        <dbReference type="ChEBI" id="CHEBI:15379"/>
        <dbReference type="ChEBI" id="CHEBI:16526"/>
        <dbReference type="ChEBI" id="CHEBI:16810"/>
        <dbReference type="ChEBI" id="CHEBI:30031"/>
        <dbReference type="ChEBI" id="CHEBI:58100"/>
        <dbReference type="ChEBI" id="CHEBI:141499"/>
        <dbReference type="EC" id="1.14.11.8"/>
    </reaction>
</comment>
<evidence type="ECO:0000256" key="16">
    <source>
        <dbReference type="ARBA" id="ARBA00031778"/>
    </source>
</evidence>
<dbReference type="Gene3D" id="6.20.210.20">
    <property type="entry name" value="THAP domain"/>
    <property type="match status" value="1"/>
</dbReference>
<dbReference type="SUPFAM" id="SSF57716">
    <property type="entry name" value="Glucocorticoid receptor-like (DNA-binding domain)"/>
    <property type="match status" value="1"/>
</dbReference>
<evidence type="ECO:0000256" key="3">
    <source>
        <dbReference type="ARBA" id="ARBA00005022"/>
    </source>
</evidence>
<dbReference type="KEGG" id="aag:5572349"/>
<evidence type="ECO:0000313" key="24">
    <source>
        <dbReference type="Proteomes" id="UP000682892"/>
    </source>
</evidence>
<evidence type="ECO:0000256" key="10">
    <source>
        <dbReference type="ARBA" id="ARBA00022873"/>
    </source>
</evidence>
<dbReference type="InterPro" id="IPR038492">
    <property type="entry name" value="GBBH-like_N_sf"/>
</dbReference>
<keyword evidence="11" id="KW-0223">Dioxygenase</keyword>
<dbReference type="GO" id="GO:0005739">
    <property type="term" value="C:mitochondrion"/>
    <property type="evidence" value="ECO:0007669"/>
    <property type="project" value="TreeGrafter"/>
</dbReference>
<organism evidence="23 24">
    <name type="scientific">Aedes aegypti</name>
    <name type="common">Yellowfever mosquito</name>
    <name type="synonym">Culex aegypti</name>
    <dbReference type="NCBI Taxonomy" id="7159"/>
    <lineage>
        <taxon>Eukaryota</taxon>
        <taxon>Metazoa</taxon>
        <taxon>Ecdysozoa</taxon>
        <taxon>Arthropoda</taxon>
        <taxon>Hexapoda</taxon>
        <taxon>Insecta</taxon>
        <taxon>Pterygota</taxon>
        <taxon>Neoptera</taxon>
        <taxon>Endopterygota</taxon>
        <taxon>Diptera</taxon>
        <taxon>Nematocera</taxon>
        <taxon>Culicoidea</taxon>
        <taxon>Culicidae</taxon>
        <taxon>Culicinae</taxon>
        <taxon>Aedini</taxon>
        <taxon>Aedes</taxon>
        <taxon>Stegomyia</taxon>
    </lineage>
</organism>
<evidence type="ECO:0000256" key="14">
    <source>
        <dbReference type="ARBA" id="ARBA00023125"/>
    </source>
</evidence>
<evidence type="ECO:0000256" key="9">
    <source>
        <dbReference type="ARBA" id="ARBA00022833"/>
    </source>
</evidence>
<dbReference type="PANTHER" id="PTHR10696">
    <property type="entry name" value="GAMMA-BUTYROBETAINE HYDROXYLASE-RELATED"/>
    <property type="match status" value="1"/>
</dbReference>
<evidence type="ECO:0000256" key="6">
    <source>
        <dbReference type="ARBA" id="ARBA00016835"/>
    </source>
</evidence>